<dbReference type="PATRIC" id="fig|634498.28.peg.1375"/>
<dbReference type="GO" id="GO:0016491">
    <property type="term" value="F:oxidoreductase activity"/>
    <property type="evidence" value="ECO:0007669"/>
    <property type="project" value="InterPro"/>
</dbReference>
<dbReference type="HOGENOM" id="CLU_050993_4_2_2"/>
<dbReference type="InterPro" id="IPR029039">
    <property type="entry name" value="Flavoprotein-like_sf"/>
</dbReference>
<name>D3E3V8_METRM</name>
<evidence type="ECO:0000256" key="3">
    <source>
        <dbReference type="ARBA" id="ARBA00022630"/>
    </source>
</evidence>
<dbReference type="EMBL" id="CP001719">
    <property type="protein sequence ID" value="ADC47219.1"/>
    <property type="molecule type" value="Genomic_DNA"/>
</dbReference>
<dbReference type="Proteomes" id="UP000008680">
    <property type="component" value="Chromosome"/>
</dbReference>
<accession>D3E3V8</accession>
<organism evidence="7 8">
    <name type="scientific">Methanobrevibacter ruminantium (strain ATCC 35063 / DSM 1093 / JCM 13430 / OCM 146 / M1)</name>
    <name type="common">Methanobacterium ruminantium</name>
    <dbReference type="NCBI Taxonomy" id="634498"/>
    <lineage>
        <taxon>Archaea</taxon>
        <taxon>Methanobacteriati</taxon>
        <taxon>Methanobacteriota</taxon>
        <taxon>Methanomada group</taxon>
        <taxon>Methanobacteria</taxon>
        <taxon>Methanobacteriales</taxon>
        <taxon>Methanobacteriaceae</taxon>
        <taxon>Methanobrevibacter</taxon>
    </lineage>
</organism>
<evidence type="ECO:0000256" key="4">
    <source>
        <dbReference type="ARBA" id="ARBA00022643"/>
    </source>
</evidence>
<keyword evidence="3" id="KW-0285">Flavoprotein</keyword>
<dbReference type="GeneID" id="8771020"/>
<evidence type="ECO:0000313" key="7">
    <source>
        <dbReference type="EMBL" id="ADC47219.1"/>
    </source>
</evidence>
<reference evidence="7 8" key="1">
    <citation type="journal article" date="2010" name="PLoS ONE">
        <title>The genome sequence of the rumen methanogen Methanobrevibacter ruminantium reveals new possibilities for controlling ruminant methane emissions.</title>
        <authorList>
            <person name="Leahy S.C."/>
            <person name="Kelly W.J."/>
            <person name="Altermann E."/>
            <person name="Ronimus R.S."/>
            <person name="Yeoman C.J."/>
            <person name="Pacheco D.M."/>
            <person name="Li D."/>
            <person name="Kong Z."/>
            <person name="McTavish S."/>
            <person name="Sang C."/>
            <person name="Lambie S.C."/>
            <person name="Janssen P.H."/>
            <person name="Dey D."/>
            <person name="Attwood G.T."/>
        </authorList>
    </citation>
    <scope>NUCLEOTIDE SEQUENCE [LARGE SCALE GENOMIC DNA]</scope>
    <source>
        <strain evidence="8">ATCC 35063 / DSM 1093 / JCM 13430 / OCM 146 / M1</strain>
    </source>
</reference>
<dbReference type="Pfam" id="PF03358">
    <property type="entry name" value="FMN_red"/>
    <property type="match status" value="1"/>
</dbReference>
<comment type="cofactor">
    <cofactor evidence="1">
        <name>FMN</name>
        <dbReference type="ChEBI" id="CHEBI:58210"/>
    </cofactor>
</comment>
<evidence type="ECO:0000256" key="1">
    <source>
        <dbReference type="ARBA" id="ARBA00001917"/>
    </source>
</evidence>
<evidence type="ECO:0000256" key="5">
    <source>
        <dbReference type="ARBA" id="ARBA00038292"/>
    </source>
</evidence>
<keyword evidence="8" id="KW-1185">Reference proteome</keyword>
<dbReference type="PANTHER" id="PTHR43278:SF2">
    <property type="entry name" value="IRON-SULFUR FLAVOPROTEIN"/>
    <property type="match status" value="1"/>
</dbReference>
<dbReference type="OrthoDB" id="9059at2157"/>
<dbReference type="RefSeq" id="WP_012956168.1">
    <property type="nucleotide sequence ID" value="NC_013790.1"/>
</dbReference>
<dbReference type="Gene3D" id="3.40.50.360">
    <property type="match status" value="1"/>
</dbReference>
<evidence type="ECO:0000256" key="2">
    <source>
        <dbReference type="ARBA" id="ARBA00001966"/>
    </source>
</evidence>
<dbReference type="KEGG" id="mru:mru_1369"/>
<keyword evidence="4" id="KW-0288">FMN</keyword>
<evidence type="ECO:0000313" key="8">
    <source>
        <dbReference type="Proteomes" id="UP000008680"/>
    </source>
</evidence>
<protein>
    <submittedName>
        <fullName evidence="7">NADPH-dependent FMN reductase</fullName>
    </submittedName>
</protein>
<dbReference type="STRING" id="634498.mru_1369"/>
<dbReference type="AlphaFoldDB" id="D3E3V8"/>
<gene>
    <name evidence="7" type="ordered locus">mru_1369</name>
</gene>
<dbReference type="InterPro" id="IPR005025">
    <property type="entry name" value="FMN_Rdtase-like_dom"/>
</dbReference>
<sequence>MKILALIGSPRKHSNCEAIVDEIAKGAEENGHEVIKYIIQDLDIAPCSGCELCRKGKDCRYTDDGTEIIDQLADGASVILASPIYFGQMSAQAKTIVDRFYSIFNNPNKSFSKDAKAAIVLTHAYPGDYDAYLQLTIAQPFQNNTEMEFIGAIDAGDLKFPGDVKDKPEILREAYELGKKF</sequence>
<evidence type="ECO:0000259" key="6">
    <source>
        <dbReference type="Pfam" id="PF03358"/>
    </source>
</evidence>
<comment type="similarity">
    <text evidence="5">Belongs to the SsuE family. Isf subfamily.</text>
</comment>
<dbReference type="InterPro" id="IPR051796">
    <property type="entry name" value="ISF_SsuE-like"/>
</dbReference>
<dbReference type="SUPFAM" id="SSF52218">
    <property type="entry name" value="Flavoproteins"/>
    <property type="match status" value="1"/>
</dbReference>
<comment type="cofactor">
    <cofactor evidence="2">
        <name>[4Fe-4S] cluster</name>
        <dbReference type="ChEBI" id="CHEBI:49883"/>
    </cofactor>
</comment>
<dbReference type="eggNOG" id="arCOG02573">
    <property type="taxonomic scope" value="Archaea"/>
</dbReference>
<dbReference type="PANTHER" id="PTHR43278">
    <property type="entry name" value="NAD(P)H-DEPENDENT FMN-CONTAINING OXIDOREDUCTASE YWQN-RELATED"/>
    <property type="match status" value="1"/>
</dbReference>
<feature type="domain" description="NADPH-dependent FMN reductase-like" evidence="6">
    <location>
        <begin position="1"/>
        <end position="112"/>
    </location>
</feature>
<proteinExistence type="inferred from homology"/>